<protein>
    <recommendedName>
        <fullName evidence="2">Retrotransposon gag domain-containing protein</fullName>
    </recommendedName>
</protein>
<comment type="caution">
    <text evidence="3">The sequence shown here is derived from an EMBL/GenBank/DDBJ whole genome shotgun (WGS) entry which is preliminary data.</text>
</comment>
<evidence type="ECO:0000313" key="4">
    <source>
        <dbReference type="Proteomes" id="UP001443914"/>
    </source>
</evidence>
<name>A0AAW1KTG1_SAPOF</name>
<dbReference type="InterPro" id="IPR005162">
    <property type="entry name" value="Retrotrans_gag_dom"/>
</dbReference>
<dbReference type="PANTHER" id="PTHR15503:SF45">
    <property type="entry name" value="RNA-DIRECTED DNA POLYMERASE HOMOLOG"/>
    <property type="match status" value="1"/>
</dbReference>
<accession>A0AAW1KTG1</accession>
<reference evidence="3" key="1">
    <citation type="submission" date="2024-03" db="EMBL/GenBank/DDBJ databases">
        <title>WGS assembly of Saponaria officinalis var. Norfolk2.</title>
        <authorList>
            <person name="Jenkins J."/>
            <person name="Shu S."/>
            <person name="Grimwood J."/>
            <person name="Barry K."/>
            <person name="Goodstein D."/>
            <person name="Schmutz J."/>
            <person name="Leebens-Mack J."/>
            <person name="Osbourn A."/>
        </authorList>
    </citation>
    <scope>NUCLEOTIDE SEQUENCE [LARGE SCALE GENOMIC DNA]</scope>
    <source>
        <strain evidence="3">JIC</strain>
    </source>
</reference>
<keyword evidence="4" id="KW-1185">Reference proteome</keyword>
<dbReference type="PANTHER" id="PTHR15503">
    <property type="entry name" value="LDOC1 RELATED"/>
    <property type="match status" value="1"/>
</dbReference>
<gene>
    <name evidence="3" type="ORF">RND81_05G015000</name>
</gene>
<evidence type="ECO:0000259" key="2">
    <source>
        <dbReference type="Pfam" id="PF03732"/>
    </source>
</evidence>
<feature type="compositionally biased region" description="Gly residues" evidence="1">
    <location>
        <begin position="375"/>
        <end position="391"/>
    </location>
</feature>
<proteinExistence type="predicted"/>
<dbReference type="InterPro" id="IPR032567">
    <property type="entry name" value="RTL1-rel"/>
</dbReference>
<dbReference type="Proteomes" id="UP001443914">
    <property type="component" value="Unassembled WGS sequence"/>
</dbReference>
<dbReference type="Pfam" id="PF03732">
    <property type="entry name" value="Retrotrans_gag"/>
    <property type="match status" value="1"/>
</dbReference>
<feature type="domain" description="Retrotransposon gag" evidence="2">
    <location>
        <begin position="106"/>
        <end position="207"/>
    </location>
</feature>
<evidence type="ECO:0000313" key="3">
    <source>
        <dbReference type="EMBL" id="KAK9723641.1"/>
    </source>
</evidence>
<feature type="region of interest" description="Disordered" evidence="1">
    <location>
        <begin position="348"/>
        <end position="431"/>
    </location>
</feature>
<feature type="compositionally biased region" description="Gly residues" evidence="1">
    <location>
        <begin position="409"/>
        <end position="419"/>
    </location>
</feature>
<organism evidence="3 4">
    <name type="scientific">Saponaria officinalis</name>
    <name type="common">Common soapwort</name>
    <name type="synonym">Lychnis saponaria</name>
    <dbReference type="NCBI Taxonomy" id="3572"/>
    <lineage>
        <taxon>Eukaryota</taxon>
        <taxon>Viridiplantae</taxon>
        <taxon>Streptophyta</taxon>
        <taxon>Embryophyta</taxon>
        <taxon>Tracheophyta</taxon>
        <taxon>Spermatophyta</taxon>
        <taxon>Magnoliopsida</taxon>
        <taxon>eudicotyledons</taxon>
        <taxon>Gunneridae</taxon>
        <taxon>Pentapetalae</taxon>
        <taxon>Caryophyllales</taxon>
        <taxon>Caryophyllaceae</taxon>
        <taxon>Caryophylleae</taxon>
        <taxon>Saponaria</taxon>
    </lineage>
</organism>
<dbReference type="EMBL" id="JBDFQZ010000005">
    <property type="protein sequence ID" value="KAK9723641.1"/>
    <property type="molecule type" value="Genomic_DNA"/>
</dbReference>
<dbReference type="AlphaFoldDB" id="A0AAW1KTG1"/>
<sequence>MPPKKAEPKQAVPKKATAPMMMTQGDVDRLLEANEALTEAVRALSREKFREDTVSASFVSAPLSRHRPPKYDGMGGPAVLEDWLRKFEKLFTTVGCLNELRVDQAACYLRSRADLWWYDNQAQLRLYYDAVANGDDEFGWASFRKALRDEFFPEHLRHAKRTEFDNFKQREGTTVKEYYAEFMDLASYSSDLKMSDEVLAARFERGLAMHILEKIPAGIPTTVRDIYLKAGHAQRLCDLKRDLRAEKRKNEGGDSGGHRLKRGAYNQPLPRPRRSSSPKSRGESQSVTSPVSRGGTSGGHGKSSGVREYNCRRCLKNHPGKLCDGRPVIFFECGRLGHRAFECYQRGTGGDGQSGDYRAPSASKGSVAQPRGSQWRGGGVRGYGSFGGGQQQSGNVSSFQDEVSSSREGFGGRGRGSFGGLRPATSAPIVQ</sequence>
<evidence type="ECO:0000256" key="1">
    <source>
        <dbReference type="SAM" id="MobiDB-lite"/>
    </source>
</evidence>
<feature type="region of interest" description="Disordered" evidence="1">
    <location>
        <begin position="247"/>
        <end position="306"/>
    </location>
</feature>